<accession>A0ABD5VKS0</accession>
<protein>
    <submittedName>
        <fullName evidence="2">DNA-directed RNA polymerase subunit epsilon</fullName>
    </submittedName>
</protein>
<proteinExistence type="predicted"/>
<dbReference type="EMBL" id="JBHSXN010000003">
    <property type="protein sequence ID" value="MFC6954657.1"/>
    <property type="molecule type" value="Genomic_DNA"/>
</dbReference>
<keyword evidence="2" id="KW-0240">DNA-directed RNA polymerase</keyword>
<dbReference type="RefSeq" id="WP_336351594.1">
    <property type="nucleotide sequence ID" value="NZ_JAZAQL010000003.1"/>
</dbReference>
<evidence type="ECO:0000256" key="1">
    <source>
        <dbReference type="SAM" id="MobiDB-lite"/>
    </source>
</evidence>
<keyword evidence="2" id="KW-0804">Transcription</keyword>
<feature type="compositionally biased region" description="Basic and acidic residues" evidence="1">
    <location>
        <begin position="10"/>
        <end position="24"/>
    </location>
</feature>
<reference evidence="2 3" key="1">
    <citation type="journal article" date="2019" name="Int. J. Syst. Evol. Microbiol.">
        <title>The Global Catalogue of Microorganisms (GCM) 10K type strain sequencing project: providing services to taxonomists for standard genome sequencing and annotation.</title>
        <authorList>
            <consortium name="The Broad Institute Genomics Platform"/>
            <consortium name="The Broad Institute Genome Sequencing Center for Infectious Disease"/>
            <person name="Wu L."/>
            <person name="Ma J."/>
        </authorList>
    </citation>
    <scope>NUCLEOTIDE SEQUENCE [LARGE SCALE GENOMIC DNA]</scope>
    <source>
        <strain evidence="2 3">GX26</strain>
    </source>
</reference>
<organism evidence="2 3">
    <name type="scientific">Halorubellus litoreus</name>
    <dbReference type="NCBI Taxonomy" id="755308"/>
    <lineage>
        <taxon>Archaea</taxon>
        <taxon>Methanobacteriati</taxon>
        <taxon>Methanobacteriota</taxon>
        <taxon>Stenosarchaea group</taxon>
        <taxon>Halobacteria</taxon>
        <taxon>Halobacteriales</taxon>
        <taxon>Halorubellaceae</taxon>
        <taxon>Halorubellus</taxon>
    </lineage>
</organism>
<dbReference type="AlphaFoldDB" id="A0ABD5VKS0"/>
<name>A0ABD5VKS0_9EURY</name>
<feature type="region of interest" description="Disordered" evidence="1">
    <location>
        <begin position="1"/>
        <end position="37"/>
    </location>
</feature>
<gene>
    <name evidence="2" type="ORF">ACFQGB_17465</name>
</gene>
<dbReference type="GO" id="GO:0000428">
    <property type="term" value="C:DNA-directed RNA polymerase complex"/>
    <property type="evidence" value="ECO:0007669"/>
    <property type="project" value="UniProtKB-KW"/>
</dbReference>
<sequence>MTERSAASVDDPRDVDDGFERRDVSAGPGDGSLSRVDAVKDERFRRWDVATPAATIIGRPDSPHGDVSENLRRLHDEQHPAMAGHSARMHRLEKARITHAYCSALDVTPWERDRAMGIMVDLDLTVFGSQRAIEKVALVVLKYVVDDEREKQLGLQDQEFVASLNPDEMASLYDRYDSLSDESDFRDLLDGLDLDVTKLNRMERTLREQLVEQDLEGAVLGRSPYRDPAMPAFGSEKQPPAETSTNDPDPGEY</sequence>
<comment type="caution">
    <text evidence="2">The sequence shown here is derived from an EMBL/GenBank/DDBJ whole genome shotgun (WGS) entry which is preliminary data.</text>
</comment>
<keyword evidence="3" id="KW-1185">Reference proteome</keyword>
<evidence type="ECO:0000313" key="2">
    <source>
        <dbReference type="EMBL" id="MFC6954657.1"/>
    </source>
</evidence>
<evidence type="ECO:0000313" key="3">
    <source>
        <dbReference type="Proteomes" id="UP001596395"/>
    </source>
</evidence>
<feature type="region of interest" description="Disordered" evidence="1">
    <location>
        <begin position="218"/>
        <end position="253"/>
    </location>
</feature>
<dbReference type="Proteomes" id="UP001596395">
    <property type="component" value="Unassembled WGS sequence"/>
</dbReference>